<name>A0AA40VM01_9MICO</name>
<feature type="chain" id="PRO_5041359903" description="Secreted protein" evidence="1">
    <location>
        <begin position="32"/>
        <end position="172"/>
    </location>
</feature>
<gene>
    <name evidence="2" type="ORF">BKA10_001131</name>
</gene>
<dbReference type="AlphaFoldDB" id="A0AA40VM01"/>
<organism evidence="2 3">
    <name type="scientific">Microbacterium invictum</name>
    <dbReference type="NCBI Taxonomy" id="515415"/>
    <lineage>
        <taxon>Bacteria</taxon>
        <taxon>Bacillati</taxon>
        <taxon>Actinomycetota</taxon>
        <taxon>Actinomycetes</taxon>
        <taxon>Micrococcales</taxon>
        <taxon>Microbacteriaceae</taxon>
        <taxon>Microbacterium</taxon>
    </lineage>
</organism>
<dbReference type="Proteomes" id="UP000549113">
    <property type="component" value="Unassembled WGS sequence"/>
</dbReference>
<evidence type="ECO:0008006" key="4">
    <source>
        <dbReference type="Google" id="ProtNLM"/>
    </source>
</evidence>
<keyword evidence="3" id="KW-1185">Reference proteome</keyword>
<proteinExistence type="predicted"/>
<evidence type="ECO:0000256" key="1">
    <source>
        <dbReference type="SAM" id="SignalP"/>
    </source>
</evidence>
<comment type="caution">
    <text evidence="2">The sequence shown here is derived from an EMBL/GenBank/DDBJ whole genome shotgun (WGS) entry which is preliminary data.</text>
</comment>
<keyword evidence="1" id="KW-0732">Signal</keyword>
<protein>
    <recommendedName>
        <fullName evidence="4">Secreted protein</fullName>
    </recommendedName>
</protein>
<dbReference type="EMBL" id="JACIFH010000001">
    <property type="protein sequence ID" value="MBB4139337.1"/>
    <property type="molecule type" value="Genomic_DNA"/>
</dbReference>
<evidence type="ECO:0000313" key="2">
    <source>
        <dbReference type="EMBL" id="MBB4139337.1"/>
    </source>
</evidence>
<evidence type="ECO:0000313" key="3">
    <source>
        <dbReference type="Proteomes" id="UP000549113"/>
    </source>
</evidence>
<sequence>MTRGRFVAFGLAVLAVVGIAAGTGATSSTQAAWTDRVYVTATATSGTWAAAKGTCTAWGQGGVKLSSCEVAGIRVEGWNDGAKVIRNYYITFATPSQAEYVDFTVDLTAATGSTPPMSWSNAGVRTGAQFTPAGGWTCASLPTVKGRTTQWNTGIMYFVVVSDKTGESVVCP</sequence>
<dbReference type="RefSeq" id="WP_183499012.1">
    <property type="nucleotide sequence ID" value="NZ_BAABCO010000001.1"/>
</dbReference>
<accession>A0AA40VM01</accession>
<feature type="signal peptide" evidence="1">
    <location>
        <begin position="1"/>
        <end position="31"/>
    </location>
</feature>
<reference evidence="2 3" key="1">
    <citation type="submission" date="2020-08" db="EMBL/GenBank/DDBJ databases">
        <title>Sequencing the genomes of 1000 actinobacteria strains.</title>
        <authorList>
            <person name="Klenk H.-P."/>
        </authorList>
    </citation>
    <scope>NUCLEOTIDE SEQUENCE [LARGE SCALE GENOMIC DNA]</scope>
    <source>
        <strain evidence="2 3">DSM 19600</strain>
    </source>
</reference>